<organism evidence="1 2">
    <name type="scientific">Actinomadura montaniterrae</name>
    <dbReference type="NCBI Taxonomy" id="1803903"/>
    <lineage>
        <taxon>Bacteria</taxon>
        <taxon>Bacillati</taxon>
        <taxon>Actinomycetota</taxon>
        <taxon>Actinomycetes</taxon>
        <taxon>Streptosporangiales</taxon>
        <taxon>Thermomonosporaceae</taxon>
        <taxon>Actinomadura</taxon>
    </lineage>
</organism>
<evidence type="ECO:0000313" key="2">
    <source>
        <dbReference type="Proteomes" id="UP000483004"/>
    </source>
</evidence>
<sequence length="68" mass="7229">MAEIIVCGDVGRAYFAYWRSPNRQIAPARDAERAVRAIVHVHGGTVSPPPAIPPGLIALFSGPDGEHP</sequence>
<dbReference type="EMBL" id="WBMR01000004">
    <property type="protein sequence ID" value="KAB2388675.1"/>
    <property type="molecule type" value="Genomic_DNA"/>
</dbReference>
<dbReference type="AlphaFoldDB" id="A0A6L3W2B5"/>
<dbReference type="OrthoDB" id="9977483at2"/>
<reference evidence="1 2" key="1">
    <citation type="submission" date="2019-09" db="EMBL/GenBank/DDBJ databases">
        <title>Actinomadura physcomitrii sp. nov., a novel actinomycete isolated from moss [Physcomitrium sphaericum (Ludw) Fuernr].</title>
        <authorList>
            <person name="Liu C."/>
            <person name="Zhuang X."/>
        </authorList>
    </citation>
    <scope>NUCLEOTIDE SEQUENCE [LARGE SCALE GENOMIC DNA]</scope>
    <source>
        <strain evidence="1 2">CYP1-1B</strain>
    </source>
</reference>
<dbReference type="Proteomes" id="UP000483004">
    <property type="component" value="Unassembled WGS sequence"/>
</dbReference>
<keyword evidence="2" id="KW-1185">Reference proteome</keyword>
<proteinExistence type="predicted"/>
<protein>
    <submittedName>
        <fullName evidence="1">Uncharacterized protein</fullName>
    </submittedName>
</protein>
<name>A0A6L3W2B5_9ACTN</name>
<evidence type="ECO:0000313" key="1">
    <source>
        <dbReference type="EMBL" id="KAB2388675.1"/>
    </source>
</evidence>
<gene>
    <name evidence="1" type="ORF">F9B16_03105</name>
</gene>
<comment type="caution">
    <text evidence="1">The sequence shown here is derived from an EMBL/GenBank/DDBJ whole genome shotgun (WGS) entry which is preliminary data.</text>
</comment>
<dbReference type="RefSeq" id="WP_151538269.1">
    <property type="nucleotide sequence ID" value="NZ_WBMR01000004.1"/>
</dbReference>
<accession>A0A6L3W2B5</accession>